<gene>
    <name evidence="1" type="ORF">LTS18_010509</name>
</gene>
<feature type="non-terminal residue" evidence="1">
    <location>
        <position position="1"/>
    </location>
</feature>
<dbReference type="Proteomes" id="UP001186974">
    <property type="component" value="Unassembled WGS sequence"/>
</dbReference>
<keyword evidence="2" id="KW-1185">Reference proteome</keyword>
<accession>A0ACC3CZN5</accession>
<name>A0ACC3CZN5_9PEZI</name>
<dbReference type="EMBL" id="JAWDJW010009280">
    <property type="protein sequence ID" value="KAK3059577.1"/>
    <property type="molecule type" value="Genomic_DNA"/>
</dbReference>
<proteinExistence type="predicted"/>
<comment type="caution">
    <text evidence="1">The sequence shown here is derived from an EMBL/GenBank/DDBJ whole genome shotgun (WGS) entry which is preliminary data.</text>
</comment>
<sequence>ANETGERELKDISKDYATFSELLSLDRRRKGKRLTEATEPPQPSDTRRFMIDHKTLDDQGRRFWGPKHLDTGIKTTDNQGQLWTLTYELNTKRSLLLRLTLELEVMCAAPKVAWVRSSESLSNLLQILSNQANLACRPLLPKVLATLKIAGPFSSSLY</sequence>
<reference evidence="1" key="1">
    <citation type="submission" date="2024-09" db="EMBL/GenBank/DDBJ databases">
        <title>Black Yeasts Isolated from many extreme environments.</title>
        <authorList>
            <person name="Coleine C."/>
            <person name="Stajich J.E."/>
            <person name="Selbmann L."/>
        </authorList>
    </citation>
    <scope>NUCLEOTIDE SEQUENCE</scope>
    <source>
        <strain evidence="1">CCFEE 5737</strain>
    </source>
</reference>
<protein>
    <submittedName>
        <fullName evidence="1">Uncharacterized protein</fullName>
    </submittedName>
</protein>
<evidence type="ECO:0000313" key="2">
    <source>
        <dbReference type="Proteomes" id="UP001186974"/>
    </source>
</evidence>
<evidence type="ECO:0000313" key="1">
    <source>
        <dbReference type="EMBL" id="KAK3059577.1"/>
    </source>
</evidence>
<organism evidence="1 2">
    <name type="scientific">Coniosporium uncinatum</name>
    <dbReference type="NCBI Taxonomy" id="93489"/>
    <lineage>
        <taxon>Eukaryota</taxon>
        <taxon>Fungi</taxon>
        <taxon>Dikarya</taxon>
        <taxon>Ascomycota</taxon>
        <taxon>Pezizomycotina</taxon>
        <taxon>Dothideomycetes</taxon>
        <taxon>Dothideomycetes incertae sedis</taxon>
        <taxon>Coniosporium</taxon>
    </lineage>
</organism>